<sequence length="229" mass="25822">MFERNLKAAPHIVCQRELRRGEDSFEGFHPWTTYFLTDDSHPCFHCECFATRRKRKCRLSLNLTGTGTGIGTGTGTGIATGTGTEQYMKPEQLNVQGEETMNIQKRLEILIARQLIVCHITADYNARIMACREARRRRCCTGNAISPDIGGFSIEFYVRLILCPRGRFYPRIRSSGRRGGRLCEAEKSPRIGIPWDQGGVIEKDREMDDCCKGVRASFTLARVGAVVHT</sequence>
<dbReference type="AlphaFoldDB" id="A0A6H5HR37"/>
<evidence type="ECO:0000313" key="2">
    <source>
        <dbReference type="Proteomes" id="UP000479000"/>
    </source>
</evidence>
<gene>
    <name evidence="1" type="ORF">NTEN_LOCUS21276</name>
</gene>
<dbReference type="Proteomes" id="UP000479000">
    <property type="component" value="Unassembled WGS sequence"/>
</dbReference>
<proteinExistence type="predicted"/>
<keyword evidence="2" id="KW-1185">Reference proteome</keyword>
<dbReference type="EMBL" id="CADCXU010031027">
    <property type="protein sequence ID" value="CAB0017237.1"/>
    <property type="molecule type" value="Genomic_DNA"/>
</dbReference>
<name>A0A6H5HR37_9HEMI</name>
<protein>
    <submittedName>
        <fullName evidence="1">Uncharacterized protein</fullName>
    </submittedName>
</protein>
<evidence type="ECO:0000313" key="1">
    <source>
        <dbReference type="EMBL" id="CAB0017237.1"/>
    </source>
</evidence>
<accession>A0A6H5HR37</accession>
<organism evidence="1 2">
    <name type="scientific">Nesidiocoris tenuis</name>
    <dbReference type="NCBI Taxonomy" id="355587"/>
    <lineage>
        <taxon>Eukaryota</taxon>
        <taxon>Metazoa</taxon>
        <taxon>Ecdysozoa</taxon>
        <taxon>Arthropoda</taxon>
        <taxon>Hexapoda</taxon>
        <taxon>Insecta</taxon>
        <taxon>Pterygota</taxon>
        <taxon>Neoptera</taxon>
        <taxon>Paraneoptera</taxon>
        <taxon>Hemiptera</taxon>
        <taxon>Heteroptera</taxon>
        <taxon>Panheteroptera</taxon>
        <taxon>Cimicomorpha</taxon>
        <taxon>Miridae</taxon>
        <taxon>Dicyphina</taxon>
        <taxon>Nesidiocoris</taxon>
    </lineage>
</organism>
<reference evidence="1 2" key="1">
    <citation type="submission" date="2020-02" db="EMBL/GenBank/DDBJ databases">
        <authorList>
            <person name="Ferguson B K."/>
        </authorList>
    </citation>
    <scope>NUCLEOTIDE SEQUENCE [LARGE SCALE GENOMIC DNA]</scope>
</reference>